<evidence type="ECO:0000313" key="1">
    <source>
        <dbReference type="EMBL" id="MDP4540957.1"/>
    </source>
</evidence>
<sequence length="80" mass="8380">MDDTSNTPFEFTVTIDDSLLDMATVERIEKKLSDLVLGELAHIDLAGRLVTEPLPTARSYGDGAGGGFGGGVAGFHVSRA</sequence>
<comment type="caution">
    <text evidence="1">The sequence shown here is derived from an EMBL/GenBank/DDBJ whole genome shotgun (WGS) entry which is preliminary data.</text>
</comment>
<proteinExistence type="predicted"/>
<dbReference type="RefSeq" id="WP_305930957.1">
    <property type="nucleotide sequence ID" value="NZ_JAVAIL010000007.1"/>
</dbReference>
<reference evidence="1 2" key="1">
    <citation type="submission" date="2023-08" db="EMBL/GenBank/DDBJ databases">
        <title>genomic of DY56.</title>
        <authorList>
            <person name="Wang Y."/>
        </authorList>
    </citation>
    <scope>NUCLEOTIDE SEQUENCE [LARGE SCALE GENOMIC DNA]</scope>
    <source>
        <strain evidence="1 2">DY56-A-20</strain>
    </source>
</reference>
<keyword evidence="2" id="KW-1185">Reference proteome</keyword>
<dbReference type="Proteomes" id="UP001235664">
    <property type="component" value="Unassembled WGS sequence"/>
</dbReference>
<organism evidence="1 2">
    <name type="scientific">Qipengyuania benthica</name>
    <dbReference type="NCBI Taxonomy" id="3067651"/>
    <lineage>
        <taxon>Bacteria</taxon>
        <taxon>Pseudomonadati</taxon>
        <taxon>Pseudomonadota</taxon>
        <taxon>Alphaproteobacteria</taxon>
        <taxon>Sphingomonadales</taxon>
        <taxon>Erythrobacteraceae</taxon>
        <taxon>Qipengyuania</taxon>
    </lineage>
</organism>
<evidence type="ECO:0000313" key="2">
    <source>
        <dbReference type="Proteomes" id="UP001235664"/>
    </source>
</evidence>
<gene>
    <name evidence="1" type="ORF">Q9K01_15115</name>
</gene>
<protein>
    <submittedName>
        <fullName evidence="1">Uncharacterized protein</fullName>
    </submittedName>
</protein>
<dbReference type="EMBL" id="JAVAIL010000007">
    <property type="protein sequence ID" value="MDP4540957.1"/>
    <property type="molecule type" value="Genomic_DNA"/>
</dbReference>
<accession>A0ABT9HCH8</accession>
<name>A0ABT9HCH8_9SPHN</name>